<feature type="chain" id="PRO_5013360732" description="diguanylate cyclase" evidence="4">
    <location>
        <begin position="21"/>
        <end position="554"/>
    </location>
</feature>
<dbReference type="InterPro" id="IPR043128">
    <property type="entry name" value="Rev_trsase/Diguanyl_cyclase"/>
</dbReference>
<sequence length="554" mass="64814">MKKLFIILCIIILNINSSFADEIQTIDLTNSKWEYRWGDSDFKNDIPKWTIENENSKEWKEIKFPSNPPNRALKTNAWFRVKIPDNLMNNPILYISSIDLISQFYYKKEQIYHFGNFNEEGKGKFSGWPWHKISLPQNSSGEYLYIRVYSNYLDIGLWGEILILSESDLYKKLLNTSMPKIMVGSVSIFVGVILFLSFLSRWKRVELLILGLLFLAQGADLLISAKIIELYLYFPLLKQYILASVFFFFPIGMALYMDKTIKEKVPFNLIGRLWQIHVVYFICAIAGSLLGFYSLPSTYEYFDILYNFLSLPILTFFMIYFFYKGDKETKIITFSFFIISIYWLYSYLVASGIITWNEVPGEIAIFSCLLLLSYSIINKLNYTDDLEKEKNKLKIISTLDHLTKLNNRKEIDSILETNELFFKRYKDTFSLILLDIDDFKNVNDVHGHLVGDKVLIDISEILKKNTRKVDIVGRWGGEEFVIICPKTKEEEAFKIAEKLRTKIERNKLNIAEYKTASFGISSYKENDSILKLLERADKAMYHSKKEGKNRITII</sequence>
<dbReference type="SMART" id="SM00267">
    <property type="entry name" value="GGDEF"/>
    <property type="match status" value="1"/>
</dbReference>
<organism evidence="6 7">
    <name type="scientific">Poseidonibacter parvus</name>
    <dbReference type="NCBI Taxonomy" id="1850254"/>
    <lineage>
        <taxon>Bacteria</taxon>
        <taxon>Pseudomonadati</taxon>
        <taxon>Campylobacterota</taxon>
        <taxon>Epsilonproteobacteria</taxon>
        <taxon>Campylobacterales</taxon>
        <taxon>Arcobacteraceae</taxon>
        <taxon>Poseidonibacter</taxon>
    </lineage>
</organism>
<feature type="transmembrane region" description="Helical" evidence="3">
    <location>
        <begin position="304"/>
        <end position="323"/>
    </location>
</feature>
<dbReference type="Proteomes" id="UP000186074">
    <property type="component" value="Chromosome"/>
</dbReference>
<feature type="transmembrane region" description="Helical" evidence="3">
    <location>
        <begin position="240"/>
        <end position="257"/>
    </location>
</feature>
<feature type="transmembrane region" description="Helical" evidence="3">
    <location>
        <begin position="207"/>
        <end position="234"/>
    </location>
</feature>
<proteinExistence type="predicted"/>
<protein>
    <recommendedName>
        <fullName evidence="1">diguanylate cyclase</fullName>
        <ecNumber evidence="1">2.7.7.65</ecNumber>
    </recommendedName>
</protein>
<dbReference type="EC" id="2.7.7.65" evidence="1"/>
<dbReference type="Pfam" id="PF00990">
    <property type="entry name" value="GGDEF"/>
    <property type="match status" value="1"/>
</dbReference>
<evidence type="ECO:0000256" key="3">
    <source>
        <dbReference type="SAM" id="Phobius"/>
    </source>
</evidence>
<dbReference type="FunFam" id="3.30.70.270:FF:000001">
    <property type="entry name" value="Diguanylate cyclase domain protein"/>
    <property type="match status" value="1"/>
</dbReference>
<accession>A0A1P8KM70</accession>
<feature type="signal peptide" evidence="4">
    <location>
        <begin position="1"/>
        <end position="20"/>
    </location>
</feature>
<dbReference type="EMBL" id="CP019070">
    <property type="protein sequence ID" value="APW65639.1"/>
    <property type="molecule type" value="Genomic_DNA"/>
</dbReference>
<dbReference type="SUPFAM" id="SSF55073">
    <property type="entry name" value="Nucleotide cyclase"/>
    <property type="match status" value="1"/>
</dbReference>
<dbReference type="InterPro" id="IPR000160">
    <property type="entry name" value="GGDEF_dom"/>
</dbReference>
<evidence type="ECO:0000259" key="5">
    <source>
        <dbReference type="PROSITE" id="PS50887"/>
    </source>
</evidence>
<comment type="catalytic activity">
    <reaction evidence="2">
        <text>2 GTP = 3',3'-c-di-GMP + 2 diphosphate</text>
        <dbReference type="Rhea" id="RHEA:24898"/>
        <dbReference type="ChEBI" id="CHEBI:33019"/>
        <dbReference type="ChEBI" id="CHEBI:37565"/>
        <dbReference type="ChEBI" id="CHEBI:58805"/>
        <dbReference type="EC" id="2.7.7.65"/>
    </reaction>
</comment>
<keyword evidence="4" id="KW-0732">Signal</keyword>
<feature type="domain" description="GGDEF" evidence="5">
    <location>
        <begin position="427"/>
        <end position="554"/>
    </location>
</feature>
<dbReference type="STRING" id="1850254.LPB137_07135"/>
<feature type="transmembrane region" description="Helical" evidence="3">
    <location>
        <begin position="269"/>
        <end position="292"/>
    </location>
</feature>
<dbReference type="InterPro" id="IPR050469">
    <property type="entry name" value="Diguanylate_Cyclase"/>
</dbReference>
<keyword evidence="3" id="KW-0472">Membrane</keyword>
<evidence type="ECO:0000256" key="4">
    <source>
        <dbReference type="SAM" id="SignalP"/>
    </source>
</evidence>
<dbReference type="PANTHER" id="PTHR45138:SF9">
    <property type="entry name" value="DIGUANYLATE CYCLASE DGCM-RELATED"/>
    <property type="match status" value="1"/>
</dbReference>
<dbReference type="RefSeq" id="WP_076086322.1">
    <property type="nucleotide sequence ID" value="NZ_CP019070.1"/>
</dbReference>
<dbReference type="OrthoDB" id="5457582at2"/>
<dbReference type="Gene3D" id="3.30.70.270">
    <property type="match status" value="1"/>
</dbReference>
<dbReference type="GO" id="GO:0052621">
    <property type="term" value="F:diguanylate cyclase activity"/>
    <property type="evidence" value="ECO:0007669"/>
    <property type="project" value="UniProtKB-EC"/>
</dbReference>
<evidence type="ECO:0000256" key="2">
    <source>
        <dbReference type="ARBA" id="ARBA00034247"/>
    </source>
</evidence>
<dbReference type="CDD" id="cd01949">
    <property type="entry name" value="GGDEF"/>
    <property type="match status" value="1"/>
</dbReference>
<evidence type="ECO:0000313" key="7">
    <source>
        <dbReference type="Proteomes" id="UP000186074"/>
    </source>
</evidence>
<dbReference type="PANTHER" id="PTHR45138">
    <property type="entry name" value="REGULATORY COMPONENTS OF SENSORY TRANSDUCTION SYSTEM"/>
    <property type="match status" value="1"/>
</dbReference>
<dbReference type="NCBIfam" id="TIGR00254">
    <property type="entry name" value="GGDEF"/>
    <property type="match status" value="1"/>
</dbReference>
<gene>
    <name evidence="6" type="ORF">LPB137_07135</name>
</gene>
<feature type="transmembrane region" description="Helical" evidence="3">
    <location>
        <begin position="181"/>
        <end position="200"/>
    </location>
</feature>
<evidence type="ECO:0000313" key="6">
    <source>
        <dbReference type="EMBL" id="APW65639.1"/>
    </source>
</evidence>
<dbReference type="KEGG" id="alp:LPB137_07135"/>
<feature type="transmembrane region" description="Helical" evidence="3">
    <location>
        <begin position="363"/>
        <end position="382"/>
    </location>
</feature>
<dbReference type="PROSITE" id="PS50887">
    <property type="entry name" value="GGDEF"/>
    <property type="match status" value="1"/>
</dbReference>
<reference evidence="6 7" key="1">
    <citation type="submission" date="2017-01" db="EMBL/GenBank/DDBJ databases">
        <title>Genome sequencing of Arcobacter sp. LPB0137.</title>
        <authorList>
            <person name="Lee G.-W."/>
            <person name="Yi H."/>
        </authorList>
    </citation>
    <scope>NUCLEOTIDE SEQUENCE [LARGE SCALE GENOMIC DNA]</scope>
    <source>
        <strain evidence="6 7">LPB0137</strain>
    </source>
</reference>
<feature type="transmembrane region" description="Helical" evidence="3">
    <location>
        <begin position="335"/>
        <end position="357"/>
    </location>
</feature>
<keyword evidence="7" id="KW-1185">Reference proteome</keyword>
<name>A0A1P8KM70_9BACT</name>
<dbReference type="InterPro" id="IPR029787">
    <property type="entry name" value="Nucleotide_cyclase"/>
</dbReference>
<evidence type="ECO:0000256" key="1">
    <source>
        <dbReference type="ARBA" id="ARBA00012528"/>
    </source>
</evidence>
<keyword evidence="3" id="KW-1133">Transmembrane helix</keyword>
<dbReference type="AlphaFoldDB" id="A0A1P8KM70"/>
<keyword evidence="3" id="KW-0812">Transmembrane</keyword>